<reference evidence="4" key="1">
    <citation type="submission" date="2021-06" db="EMBL/GenBank/DDBJ databases">
        <authorList>
            <person name="Kallberg Y."/>
            <person name="Tangrot J."/>
            <person name="Rosling A."/>
        </authorList>
    </citation>
    <scope>NUCLEOTIDE SEQUENCE</scope>
    <source>
        <strain evidence="4">CL551</strain>
    </source>
</reference>
<evidence type="ECO:0000313" key="5">
    <source>
        <dbReference type="Proteomes" id="UP000789342"/>
    </source>
</evidence>
<evidence type="ECO:0000256" key="2">
    <source>
        <dbReference type="SAM" id="SignalP"/>
    </source>
</evidence>
<dbReference type="CDD" id="cd08544">
    <property type="entry name" value="Reeler"/>
    <property type="match status" value="1"/>
</dbReference>
<sequence>MRSIFYTLFVSALVAVVYAFPDHSGTCLSDQATIEGVPGSPMGKMVTTLNYNFQIKMNNNNYLPKGSPVQFTVSGKTPFKGLLLYAVDSQKNHVGSWNTPTGFKLLTSPQCKGDPSGTLSHADANPKGPNLSFMWTPPANDVGPINFVGTIVQSGEAGFQIIKVPTNFTVAGSKVTGPSTTGGSGNSTTSTSGSSADPSSSSTRSDASSLTRSALLLQLTAVITLLFYYL</sequence>
<proteinExistence type="predicted"/>
<dbReference type="AlphaFoldDB" id="A0A9N9C124"/>
<organism evidence="4 5">
    <name type="scientific">Acaulospora morrowiae</name>
    <dbReference type="NCBI Taxonomy" id="94023"/>
    <lineage>
        <taxon>Eukaryota</taxon>
        <taxon>Fungi</taxon>
        <taxon>Fungi incertae sedis</taxon>
        <taxon>Mucoromycota</taxon>
        <taxon>Glomeromycotina</taxon>
        <taxon>Glomeromycetes</taxon>
        <taxon>Diversisporales</taxon>
        <taxon>Acaulosporaceae</taxon>
        <taxon>Acaulospora</taxon>
    </lineage>
</organism>
<dbReference type="Proteomes" id="UP000789342">
    <property type="component" value="Unassembled WGS sequence"/>
</dbReference>
<feature type="region of interest" description="Disordered" evidence="1">
    <location>
        <begin position="174"/>
        <end position="206"/>
    </location>
</feature>
<dbReference type="Pfam" id="PF02014">
    <property type="entry name" value="Reeler"/>
    <property type="match status" value="1"/>
</dbReference>
<dbReference type="InterPro" id="IPR002861">
    <property type="entry name" value="Reeler_dom"/>
</dbReference>
<evidence type="ECO:0000259" key="3">
    <source>
        <dbReference type="Pfam" id="PF02014"/>
    </source>
</evidence>
<feature type="compositionally biased region" description="Low complexity" evidence="1">
    <location>
        <begin position="186"/>
        <end position="206"/>
    </location>
</feature>
<evidence type="ECO:0000313" key="4">
    <source>
        <dbReference type="EMBL" id="CAG8584952.1"/>
    </source>
</evidence>
<name>A0A9N9C124_9GLOM</name>
<feature type="domain" description="Reelin" evidence="3">
    <location>
        <begin position="51"/>
        <end position="155"/>
    </location>
</feature>
<keyword evidence="2" id="KW-0732">Signal</keyword>
<protein>
    <submittedName>
        <fullName evidence="4">10516_t:CDS:1</fullName>
    </submittedName>
</protein>
<feature type="signal peptide" evidence="2">
    <location>
        <begin position="1"/>
        <end position="19"/>
    </location>
</feature>
<dbReference type="OrthoDB" id="2419613at2759"/>
<feature type="chain" id="PRO_5040130883" evidence="2">
    <location>
        <begin position="20"/>
        <end position="230"/>
    </location>
</feature>
<keyword evidence="5" id="KW-1185">Reference proteome</keyword>
<gene>
    <name evidence="4" type="ORF">AMORRO_LOCUS7081</name>
</gene>
<comment type="caution">
    <text evidence="4">The sequence shown here is derived from an EMBL/GenBank/DDBJ whole genome shotgun (WGS) entry which is preliminary data.</text>
</comment>
<dbReference type="InterPro" id="IPR042307">
    <property type="entry name" value="Reeler_sf"/>
</dbReference>
<evidence type="ECO:0000256" key="1">
    <source>
        <dbReference type="SAM" id="MobiDB-lite"/>
    </source>
</evidence>
<dbReference type="EMBL" id="CAJVPV010005106">
    <property type="protein sequence ID" value="CAG8584952.1"/>
    <property type="molecule type" value="Genomic_DNA"/>
</dbReference>
<dbReference type="Gene3D" id="2.60.40.4060">
    <property type="entry name" value="Reeler domain"/>
    <property type="match status" value="1"/>
</dbReference>
<accession>A0A9N9C124</accession>